<dbReference type="EMBL" id="VDCV01000006">
    <property type="protein sequence ID" value="KAB5553176.1"/>
    <property type="molecule type" value="Genomic_DNA"/>
</dbReference>
<sequence>MEKEKESLRSNNNGSTSNTTTRSSAQRTTLDPNGQTTSSDFVLQWGNRKRLRCMKVQVKDVSTAPVHKTTVRVDRRAVSNDNTDTSDHQPRSTNNINSNSNNNNPTNHSNGYFNLRQRPAPPPPPPPQRILRVEMAILEYGLGDTSLVASTFKPPPGLTGAVMANIWAS</sequence>
<organism evidence="2 3">
    <name type="scientific">Salix brachista</name>
    <dbReference type="NCBI Taxonomy" id="2182728"/>
    <lineage>
        <taxon>Eukaryota</taxon>
        <taxon>Viridiplantae</taxon>
        <taxon>Streptophyta</taxon>
        <taxon>Embryophyta</taxon>
        <taxon>Tracheophyta</taxon>
        <taxon>Spermatophyta</taxon>
        <taxon>Magnoliopsida</taxon>
        <taxon>eudicotyledons</taxon>
        <taxon>Gunneridae</taxon>
        <taxon>Pentapetalae</taxon>
        <taxon>rosids</taxon>
        <taxon>fabids</taxon>
        <taxon>Malpighiales</taxon>
        <taxon>Salicaceae</taxon>
        <taxon>Saliceae</taxon>
        <taxon>Salix</taxon>
    </lineage>
</organism>
<feature type="compositionally biased region" description="Polar residues" evidence="1">
    <location>
        <begin position="30"/>
        <end position="40"/>
    </location>
</feature>
<evidence type="ECO:0000313" key="2">
    <source>
        <dbReference type="EMBL" id="KAB5553176.1"/>
    </source>
</evidence>
<reference evidence="3" key="1">
    <citation type="journal article" date="2019" name="Gigascience">
        <title>De novo genome assembly of the endangered Acer yangbiense, a plant species with extremely small populations endemic to Yunnan Province, China.</title>
        <authorList>
            <person name="Yang J."/>
            <person name="Wariss H.M."/>
            <person name="Tao L."/>
            <person name="Zhang R."/>
            <person name="Yun Q."/>
            <person name="Hollingsworth P."/>
            <person name="Dao Z."/>
            <person name="Luo G."/>
            <person name="Guo H."/>
            <person name="Ma Y."/>
            <person name="Sun W."/>
        </authorList>
    </citation>
    <scope>NUCLEOTIDE SEQUENCE [LARGE SCALE GENOMIC DNA]</scope>
    <source>
        <strain evidence="3">cv. br00</strain>
    </source>
</reference>
<feature type="compositionally biased region" description="Low complexity" evidence="1">
    <location>
        <begin position="9"/>
        <end position="29"/>
    </location>
</feature>
<dbReference type="Proteomes" id="UP000326939">
    <property type="component" value="Chromosome 6"/>
</dbReference>
<feature type="region of interest" description="Disordered" evidence="1">
    <location>
        <begin position="61"/>
        <end position="129"/>
    </location>
</feature>
<keyword evidence="3" id="KW-1185">Reference proteome</keyword>
<dbReference type="AlphaFoldDB" id="A0A5N5MGC8"/>
<feature type="compositionally biased region" description="Low complexity" evidence="1">
    <location>
        <begin position="92"/>
        <end position="110"/>
    </location>
</feature>
<protein>
    <submittedName>
        <fullName evidence="2">Uncharacterized protein</fullName>
    </submittedName>
</protein>
<gene>
    <name evidence="2" type="ORF">DKX38_010487</name>
</gene>
<accession>A0A5N5MGC8</accession>
<name>A0A5N5MGC8_9ROSI</name>
<comment type="caution">
    <text evidence="2">The sequence shown here is derived from an EMBL/GenBank/DDBJ whole genome shotgun (WGS) entry which is preliminary data.</text>
</comment>
<evidence type="ECO:0000313" key="3">
    <source>
        <dbReference type="Proteomes" id="UP000326939"/>
    </source>
</evidence>
<evidence type="ECO:0000256" key="1">
    <source>
        <dbReference type="SAM" id="MobiDB-lite"/>
    </source>
</evidence>
<feature type="region of interest" description="Disordered" evidence="1">
    <location>
        <begin position="1"/>
        <end position="40"/>
    </location>
</feature>
<proteinExistence type="predicted"/>
<feature type="compositionally biased region" description="Pro residues" evidence="1">
    <location>
        <begin position="119"/>
        <end position="128"/>
    </location>
</feature>